<accession>A0A9Q3W8X1</accession>
<feature type="transmembrane region" description="Helical" evidence="2">
    <location>
        <begin position="384"/>
        <end position="404"/>
    </location>
</feature>
<dbReference type="InterPro" id="IPR012931">
    <property type="entry name" value="TraG_N_Proteobacteria"/>
</dbReference>
<keyword evidence="2" id="KW-0812">Transmembrane</keyword>
<sequence length="498" mass="54121">MSADLMTFGYFEHVVLVLGWVVNNAIWGMLNESMVAALPFVALVLREWYQARREGEDEGNKGLLTLNRIEAGFYAMILIYGFCTAPIMSVNFQTGEYDQTHFQQCGTTVYDSTGGTGAGMSAQIPLWWAAVHAVSHGATNAAVASLPCKPAYQHVAQKLDETVVKDPKLRYQLNEFQQWCFGMARTKLLRDSDGNSVPPDVTLDVDWIGSSYFLNTPGYYDSLYADKPTQGFPYDANRDAGRSSTGPGQRGYPTCKEWWETSGVGLRSRLMDQVDADTQSALSTVFGTSSAEDAALRRVLKGNPRPSRKPGYGSTFADEGLSGWVARLANDAAGFVGMGAAAAAAAPAKAIMVDALPMVQWLTLMAMIMALPFILVFSGYSWKVTGLVTFIMFGTVFMTFWWQLAAWLDNNLTEILYGADMEGWLAGIGNSKEKSIRWFVSFSMYLVLPALWMGMLGWAGYKGGDAASKAINGGQGEAKSAGGKGGEAATKHVTKGKL</sequence>
<gene>
    <name evidence="4" type="ORF">LZG35_21280</name>
</gene>
<name>A0A9Q3W8X1_9GAMM</name>
<dbReference type="KEGG" id="axe:P40_10090"/>
<organism evidence="4 5">
    <name type="scientific">Alloalcanivorax xenomutans</name>
    <dbReference type="NCBI Taxonomy" id="1094342"/>
    <lineage>
        <taxon>Bacteria</taxon>
        <taxon>Pseudomonadati</taxon>
        <taxon>Pseudomonadota</taxon>
        <taxon>Gammaproteobacteria</taxon>
        <taxon>Oceanospirillales</taxon>
        <taxon>Alcanivoracaceae</taxon>
        <taxon>Alloalcanivorax</taxon>
    </lineage>
</organism>
<protein>
    <submittedName>
        <fullName evidence="4">Conjugal transfer protein TraG N-terminal domain-containing protein</fullName>
    </submittedName>
</protein>
<evidence type="ECO:0000313" key="4">
    <source>
        <dbReference type="EMBL" id="MCE7511176.1"/>
    </source>
</evidence>
<proteinExistence type="predicted"/>
<feature type="region of interest" description="Disordered" evidence="1">
    <location>
        <begin position="476"/>
        <end position="498"/>
    </location>
</feature>
<reference evidence="4" key="1">
    <citation type="submission" date="2022-01" db="EMBL/GenBank/DDBJ databases">
        <authorList>
            <person name="Karlyshev A.V."/>
            <person name="Jaspars M."/>
        </authorList>
    </citation>
    <scope>NUCLEOTIDE SEQUENCE</scope>
    <source>
        <strain evidence="4">AGSA3-2</strain>
    </source>
</reference>
<dbReference type="AlphaFoldDB" id="A0A9Q3W8X1"/>
<evidence type="ECO:0000313" key="5">
    <source>
        <dbReference type="Proteomes" id="UP001107961"/>
    </source>
</evidence>
<evidence type="ECO:0000259" key="3">
    <source>
        <dbReference type="Pfam" id="PF07916"/>
    </source>
</evidence>
<keyword evidence="2" id="KW-1133">Transmembrane helix</keyword>
<feature type="transmembrane region" description="Helical" evidence="2">
    <location>
        <begin position="358"/>
        <end position="377"/>
    </location>
</feature>
<dbReference type="Pfam" id="PF07916">
    <property type="entry name" value="TraG_N"/>
    <property type="match status" value="1"/>
</dbReference>
<comment type="caution">
    <text evidence="4">The sequence shown here is derived from an EMBL/GenBank/DDBJ whole genome shotgun (WGS) entry which is preliminary data.</text>
</comment>
<feature type="transmembrane region" description="Helical" evidence="2">
    <location>
        <begin position="438"/>
        <end position="461"/>
    </location>
</feature>
<feature type="transmembrane region" description="Helical" evidence="2">
    <location>
        <begin position="71"/>
        <end position="92"/>
    </location>
</feature>
<feature type="domain" description="TraG N-terminal Proteobacteria" evidence="3">
    <location>
        <begin position="18"/>
        <end position="477"/>
    </location>
</feature>
<evidence type="ECO:0000256" key="2">
    <source>
        <dbReference type="SAM" id="Phobius"/>
    </source>
</evidence>
<dbReference type="RefSeq" id="WP_055099855.1">
    <property type="nucleotide sequence ID" value="NZ_CP012331.1"/>
</dbReference>
<keyword evidence="5" id="KW-1185">Reference proteome</keyword>
<dbReference type="Proteomes" id="UP001107961">
    <property type="component" value="Unassembled WGS sequence"/>
</dbReference>
<evidence type="ECO:0000256" key="1">
    <source>
        <dbReference type="SAM" id="MobiDB-lite"/>
    </source>
</evidence>
<keyword evidence="2" id="KW-0472">Membrane</keyword>
<dbReference type="EMBL" id="JAJVKT010000043">
    <property type="protein sequence ID" value="MCE7511176.1"/>
    <property type="molecule type" value="Genomic_DNA"/>
</dbReference>